<keyword evidence="2" id="KW-1185">Reference proteome</keyword>
<dbReference type="EMBL" id="KN838776">
    <property type="protein sequence ID" value="KIJ94868.1"/>
    <property type="molecule type" value="Genomic_DNA"/>
</dbReference>
<protein>
    <submittedName>
        <fullName evidence="1">Uncharacterized protein</fullName>
    </submittedName>
</protein>
<name>A0A0C9X0Q1_9AGAR</name>
<evidence type="ECO:0000313" key="1">
    <source>
        <dbReference type="EMBL" id="KIJ94868.1"/>
    </source>
</evidence>
<gene>
    <name evidence="1" type="ORF">K443DRAFT_683439</name>
</gene>
<accession>A0A0C9X0Q1</accession>
<proteinExistence type="predicted"/>
<organism evidence="1 2">
    <name type="scientific">Laccaria amethystina LaAM-08-1</name>
    <dbReference type="NCBI Taxonomy" id="1095629"/>
    <lineage>
        <taxon>Eukaryota</taxon>
        <taxon>Fungi</taxon>
        <taxon>Dikarya</taxon>
        <taxon>Basidiomycota</taxon>
        <taxon>Agaricomycotina</taxon>
        <taxon>Agaricomycetes</taxon>
        <taxon>Agaricomycetidae</taxon>
        <taxon>Agaricales</taxon>
        <taxon>Agaricineae</taxon>
        <taxon>Hydnangiaceae</taxon>
        <taxon>Laccaria</taxon>
    </lineage>
</organism>
<reference evidence="2" key="2">
    <citation type="submission" date="2015-01" db="EMBL/GenBank/DDBJ databases">
        <title>Evolutionary Origins and Diversification of the Mycorrhizal Mutualists.</title>
        <authorList>
            <consortium name="DOE Joint Genome Institute"/>
            <consortium name="Mycorrhizal Genomics Consortium"/>
            <person name="Kohler A."/>
            <person name="Kuo A."/>
            <person name="Nagy L.G."/>
            <person name="Floudas D."/>
            <person name="Copeland A."/>
            <person name="Barry K.W."/>
            <person name="Cichocki N."/>
            <person name="Veneault-Fourrey C."/>
            <person name="LaButti K."/>
            <person name="Lindquist E.A."/>
            <person name="Lipzen A."/>
            <person name="Lundell T."/>
            <person name="Morin E."/>
            <person name="Murat C."/>
            <person name="Riley R."/>
            <person name="Ohm R."/>
            <person name="Sun H."/>
            <person name="Tunlid A."/>
            <person name="Henrissat B."/>
            <person name="Grigoriev I.V."/>
            <person name="Hibbett D.S."/>
            <person name="Martin F."/>
        </authorList>
    </citation>
    <scope>NUCLEOTIDE SEQUENCE [LARGE SCALE GENOMIC DNA]</scope>
    <source>
        <strain evidence="2">LaAM-08-1</strain>
    </source>
</reference>
<evidence type="ECO:0000313" key="2">
    <source>
        <dbReference type="Proteomes" id="UP000054477"/>
    </source>
</evidence>
<sequence length="68" mass="8138">MESGYWMTSLSTYIKAPQHSICRIPVPSSFRVGEEWVGDHLSFPIEEKQTFRRRFDCPFENAWTWLVR</sequence>
<reference evidence="1 2" key="1">
    <citation type="submission" date="2014-04" db="EMBL/GenBank/DDBJ databases">
        <authorList>
            <consortium name="DOE Joint Genome Institute"/>
            <person name="Kuo A."/>
            <person name="Kohler A."/>
            <person name="Nagy L.G."/>
            <person name="Floudas D."/>
            <person name="Copeland A."/>
            <person name="Barry K.W."/>
            <person name="Cichocki N."/>
            <person name="Veneault-Fourrey C."/>
            <person name="LaButti K."/>
            <person name="Lindquist E.A."/>
            <person name="Lipzen A."/>
            <person name="Lundell T."/>
            <person name="Morin E."/>
            <person name="Murat C."/>
            <person name="Sun H."/>
            <person name="Tunlid A."/>
            <person name="Henrissat B."/>
            <person name="Grigoriev I.V."/>
            <person name="Hibbett D.S."/>
            <person name="Martin F."/>
            <person name="Nordberg H.P."/>
            <person name="Cantor M.N."/>
            <person name="Hua S.X."/>
        </authorList>
    </citation>
    <scope>NUCLEOTIDE SEQUENCE [LARGE SCALE GENOMIC DNA]</scope>
    <source>
        <strain evidence="1 2">LaAM-08-1</strain>
    </source>
</reference>
<dbReference type="Proteomes" id="UP000054477">
    <property type="component" value="Unassembled WGS sequence"/>
</dbReference>
<dbReference type="HOGENOM" id="CLU_2794324_0_0_1"/>
<dbReference type="AlphaFoldDB" id="A0A0C9X0Q1"/>